<dbReference type="PROSITE" id="PS50146">
    <property type="entry name" value="DAGK"/>
    <property type="match status" value="1"/>
</dbReference>
<reference evidence="12" key="1">
    <citation type="submission" date="2019-07" db="EMBL/GenBank/DDBJ databases">
        <title>Arthrobacter KR32 sp. nov., isolated from mountain cheese made of cows milk.</title>
        <authorList>
            <person name="Flegler A."/>
        </authorList>
    </citation>
    <scope>NUCLEOTIDE SEQUENCE [LARGE SCALE GENOMIC DNA]</scope>
    <source>
        <strain evidence="12">KR32</strain>
    </source>
</reference>
<evidence type="ECO:0000256" key="3">
    <source>
        <dbReference type="ARBA" id="ARBA00022679"/>
    </source>
</evidence>
<keyword evidence="7" id="KW-0594">Phospholipid biosynthesis</keyword>
<evidence type="ECO:0000256" key="4">
    <source>
        <dbReference type="ARBA" id="ARBA00022741"/>
    </source>
</evidence>
<dbReference type="Pfam" id="PF00781">
    <property type="entry name" value="DAGK_cat"/>
    <property type="match status" value="1"/>
</dbReference>
<protein>
    <submittedName>
        <fullName evidence="11">Diacylglycerol kinase family lipid kinase</fullName>
    </submittedName>
</protein>
<evidence type="ECO:0000256" key="1">
    <source>
        <dbReference type="ARBA" id="ARBA00001946"/>
    </source>
</evidence>
<keyword evidence="8" id="KW-1208">Phospholipid metabolism</keyword>
<keyword evidence="7" id="KW-0443">Lipid metabolism</keyword>
<gene>
    <name evidence="11" type="ORF">FNH21_00485</name>
</gene>
<dbReference type="GO" id="GO:0005524">
    <property type="term" value="F:ATP binding"/>
    <property type="evidence" value="ECO:0007669"/>
    <property type="project" value="UniProtKB-KW"/>
</dbReference>
<evidence type="ECO:0000259" key="10">
    <source>
        <dbReference type="PROSITE" id="PS50146"/>
    </source>
</evidence>
<evidence type="ECO:0000256" key="7">
    <source>
        <dbReference type="ARBA" id="ARBA00023209"/>
    </source>
</evidence>
<name>A0A7X1TM37_9MICC</name>
<dbReference type="GO" id="GO:0016301">
    <property type="term" value="F:kinase activity"/>
    <property type="evidence" value="ECO:0007669"/>
    <property type="project" value="UniProtKB-KW"/>
</dbReference>
<evidence type="ECO:0000256" key="2">
    <source>
        <dbReference type="ARBA" id="ARBA00005983"/>
    </source>
</evidence>
<dbReference type="EMBL" id="VJXX01000001">
    <property type="protein sequence ID" value="MPY09222.1"/>
    <property type="molecule type" value="Genomic_DNA"/>
</dbReference>
<dbReference type="SUPFAM" id="SSF111331">
    <property type="entry name" value="NAD kinase/diacylglycerol kinase-like"/>
    <property type="match status" value="1"/>
</dbReference>
<proteinExistence type="inferred from homology"/>
<organism evidence="11 12">
    <name type="scientific">Arthrobacter bussei</name>
    <dbReference type="NCBI Taxonomy" id="2594179"/>
    <lineage>
        <taxon>Bacteria</taxon>
        <taxon>Bacillati</taxon>
        <taxon>Actinomycetota</taxon>
        <taxon>Actinomycetes</taxon>
        <taxon>Micrococcales</taxon>
        <taxon>Micrococcaceae</taxon>
        <taxon>Arthrobacter</taxon>
    </lineage>
</organism>
<keyword evidence="6" id="KW-0067">ATP-binding</keyword>
<sequence length="351" mass="36743">MAVPSLTDLRRRGRAMLSRGRAMLSRGRAAISRGRPGRSGPAPDTRRQASPAVLLLVNPTAGRGRAGRLGPSVVDALRQQGYSPAVVVTGSLAEATQCARRAAEGTIVAALGGDGFLGAVAAGARVSGAVVLPLAGGRGNDTVRRLGLPLDPVRTVRAIRELSIRPIDVGLVNGRPFLGVAHAGFDALANEYGNAARFPLGPFVYLYGGIRAFRAWRDVTLTVGVDGQERSSTGWFAAVGGVGHYGGGLRICPNAEIDDALLDVVSLGKSSIANVVVVFLLSYRGRHLGRPGVTSRRGRVISISADRELNAYADGELVGPLPMTVTVDPSALHVLLPGDRPRNAAPLRRRR</sequence>
<evidence type="ECO:0000313" key="12">
    <source>
        <dbReference type="Proteomes" id="UP000326464"/>
    </source>
</evidence>
<dbReference type="PANTHER" id="PTHR12358">
    <property type="entry name" value="SPHINGOSINE KINASE"/>
    <property type="match status" value="1"/>
</dbReference>
<feature type="region of interest" description="Disordered" evidence="9">
    <location>
        <begin position="1"/>
        <end position="50"/>
    </location>
</feature>
<evidence type="ECO:0000256" key="6">
    <source>
        <dbReference type="ARBA" id="ARBA00022840"/>
    </source>
</evidence>
<dbReference type="Proteomes" id="UP000326464">
    <property type="component" value="Unassembled WGS sequence"/>
</dbReference>
<dbReference type="InterPro" id="IPR045540">
    <property type="entry name" value="YegS/DAGK_C"/>
</dbReference>
<evidence type="ECO:0000256" key="9">
    <source>
        <dbReference type="SAM" id="MobiDB-lite"/>
    </source>
</evidence>
<keyword evidence="5 11" id="KW-0418">Kinase</keyword>
<keyword evidence="12" id="KW-1185">Reference proteome</keyword>
<dbReference type="InterPro" id="IPR016064">
    <property type="entry name" value="NAD/diacylglycerol_kinase_sf"/>
</dbReference>
<feature type="domain" description="DAGKc" evidence="10">
    <location>
        <begin position="48"/>
        <end position="176"/>
    </location>
</feature>
<dbReference type="Pfam" id="PF19279">
    <property type="entry name" value="YegS_C"/>
    <property type="match status" value="1"/>
</dbReference>
<keyword evidence="3" id="KW-0808">Transferase</keyword>
<dbReference type="InterPro" id="IPR017438">
    <property type="entry name" value="ATP-NAD_kinase_N"/>
</dbReference>
<dbReference type="PANTHER" id="PTHR12358:SF54">
    <property type="entry name" value="SPHINGOSINE KINASE RELATED PROTEIN"/>
    <property type="match status" value="1"/>
</dbReference>
<evidence type="ECO:0000256" key="5">
    <source>
        <dbReference type="ARBA" id="ARBA00022777"/>
    </source>
</evidence>
<comment type="caution">
    <text evidence="11">The sequence shown here is derived from an EMBL/GenBank/DDBJ whole genome shotgun (WGS) entry which is preliminary data.</text>
</comment>
<keyword evidence="7" id="KW-0444">Lipid biosynthesis</keyword>
<dbReference type="Gene3D" id="2.60.200.40">
    <property type="match status" value="1"/>
</dbReference>
<keyword evidence="4" id="KW-0547">Nucleotide-binding</keyword>
<dbReference type="InterPro" id="IPR001206">
    <property type="entry name" value="Diacylglycerol_kinase_cat_dom"/>
</dbReference>
<dbReference type="OrthoDB" id="142078at2"/>
<dbReference type="GO" id="GO:0008654">
    <property type="term" value="P:phospholipid biosynthetic process"/>
    <property type="evidence" value="ECO:0007669"/>
    <property type="project" value="UniProtKB-KW"/>
</dbReference>
<dbReference type="Gene3D" id="3.40.50.10330">
    <property type="entry name" value="Probable inorganic polyphosphate/atp-NAD kinase, domain 1"/>
    <property type="match status" value="1"/>
</dbReference>
<dbReference type="AlphaFoldDB" id="A0A7X1TM37"/>
<comment type="similarity">
    <text evidence="2">Belongs to the diacylglycerol/lipid kinase family.</text>
</comment>
<accession>A0A7X1TM37</accession>
<dbReference type="InterPro" id="IPR050187">
    <property type="entry name" value="Lipid_Phosphate_FormReg"/>
</dbReference>
<evidence type="ECO:0000256" key="8">
    <source>
        <dbReference type="ARBA" id="ARBA00023264"/>
    </source>
</evidence>
<evidence type="ECO:0000313" key="11">
    <source>
        <dbReference type="EMBL" id="MPY09222.1"/>
    </source>
</evidence>
<comment type="cofactor">
    <cofactor evidence="1">
        <name>Mg(2+)</name>
        <dbReference type="ChEBI" id="CHEBI:18420"/>
    </cofactor>
</comment>